<protein>
    <submittedName>
        <fullName evidence="2">POXA3b laccase small subunit</fullName>
    </submittedName>
</protein>
<accession>A0A9P7VR11</accession>
<evidence type="ECO:0000313" key="2">
    <source>
        <dbReference type="EMBL" id="KAG7444870.1"/>
    </source>
</evidence>
<dbReference type="AlphaFoldDB" id="A0A9P7VR11"/>
<keyword evidence="3" id="KW-1185">Reference proteome</keyword>
<gene>
    <name evidence="2" type="ORF">BT62DRAFT_1007895</name>
</gene>
<feature type="signal peptide" evidence="1">
    <location>
        <begin position="1"/>
        <end position="17"/>
    </location>
</feature>
<dbReference type="RefSeq" id="XP_043038370.1">
    <property type="nucleotide sequence ID" value="XM_043177399.1"/>
</dbReference>
<sequence>MFFASLLSLVVASTALASPLQGRQANNTNVAINQVVDALDESTHINIPNIITLQASHQANDTTVGEQINDLVTVFQVAAEDLSNIPVSAGSTTVMPTNDDISITFATILSQVASGLSGLTNVTVPSRVSMFAELDPQVAAATSTLNTTLPNSVELVHIMMLDARQFFIAEGFTQTIAALGF</sequence>
<comment type="caution">
    <text evidence="2">The sequence shown here is derived from an EMBL/GenBank/DDBJ whole genome shotgun (WGS) entry which is preliminary data.</text>
</comment>
<name>A0A9P7VR11_9AGAR</name>
<evidence type="ECO:0000256" key="1">
    <source>
        <dbReference type="SAM" id="SignalP"/>
    </source>
</evidence>
<reference evidence="2" key="1">
    <citation type="submission" date="2020-11" db="EMBL/GenBank/DDBJ databases">
        <title>Adaptations for nitrogen fixation in a non-lichenized fungal sporocarp promotes dispersal by wood-feeding termites.</title>
        <authorList>
            <consortium name="DOE Joint Genome Institute"/>
            <person name="Koch R.A."/>
            <person name="Yoon G."/>
            <person name="Arayal U."/>
            <person name="Lail K."/>
            <person name="Amirebrahimi M."/>
            <person name="Labutti K."/>
            <person name="Lipzen A."/>
            <person name="Riley R."/>
            <person name="Barry K."/>
            <person name="Henrissat B."/>
            <person name="Grigoriev I.V."/>
            <person name="Herr J.R."/>
            <person name="Aime M.C."/>
        </authorList>
    </citation>
    <scope>NUCLEOTIDE SEQUENCE</scope>
    <source>
        <strain evidence="2">MCA 3950</strain>
    </source>
</reference>
<organism evidence="2 3">
    <name type="scientific">Guyanagaster necrorhizus</name>
    <dbReference type="NCBI Taxonomy" id="856835"/>
    <lineage>
        <taxon>Eukaryota</taxon>
        <taxon>Fungi</taxon>
        <taxon>Dikarya</taxon>
        <taxon>Basidiomycota</taxon>
        <taxon>Agaricomycotina</taxon>
        <taxon>Agaricomycetes</taxon>
        <taxon>Agaricomycetidae</taxon>
        <taxon>Agaricales</taxon>
        <taxon>Marasmiineae</taxon>
        <taxon>Physalacriaceae</taxon>
        <taxon>Guyanagaster</taxon>
    </lineage>
</organism>
<evidence type="ECO:0000313" key="3">
    <source>
        <dbReference type="Proteomes" id="UP000812287"/>
    </source>
</evidence>
<proteinExistence type="predicted"/>
<dbReference type="Proteomes" id="UP000812287">
    <property type="component" value="Unassembled WGS sequence"/>
</dbReference>
<dbReference type="GeneID" id="66099686"/>
<keyword evidence="1" id="KW-0732">Signal</keyword>
<dbReference type="EMBL" id="MU250539">
    <property type="protein sequence ID" value="KAG7444870.1"/>
    <property type="molecule type" value="Genomic_DNA"/>
</dbReference>
<dbReference type="OrthoDB" id="2910007at2759"/>
<feature type="chain" id="PRO_5040119846" evidence="1">
    <location>
        <begin position="18"/>
        <end position="181"/>
    </location>
</feature>